<dbReference type="GO" id="GO:0003677">
    <property type="term" value="F:DNA binding"/>
    <property type="evidence" value="ECO:0007669"/>
    <property type="project" value="UniProtKB-UniRule"/>
</dbReference>
<protein>
    <submittedName>
        <fullName evidence="4">TetR family transcriptional regulator</fullName>
    </submittedName>
</protein>
<accession>A0A2R9STL8</accession>
<dbReference type="Pfam" id="PF14278">
    <property type="entry name" value="TetR_C_8"/>
    <property type="match status" value="1"/>
</dbReference>
<dbReference type="EMBL" id="ADHJ01000025">
    <property type="protein sequence ID" value="EFU40716.1"/>
    <property type="molecule type" value="Genomic_DNA"/>
</dbReference>
<dbReference type="Proteomes" id="UP000003094">
    <property type="component" value="Unassembled WGS sequence"/>
</dbReference>
<comment type="caution">
    <text evidence="4">The sequence shown here is derived from an EMBL/GenBank/DDBJ whole genome shotgun (WGS) entry which is preliminary data.</text>
</comment>
<dbReference type="PANTHER" id="PTHR43479:SF23">
    <property type="entry name" value="HTH TETR-TYPE DOMAIN-CONTAINING PROTEIN"/>
    <property type="match status" value="1"/>
</dbReference>
<dbReference type="KEGG" id="pvo:PVOR_17639"/>
<evidence type="ECO:0000313" key="4">
    <source>
        <dbReference type="EMBL" id="EFU40716.1"/>
    </source>
</evidence>
<name>A0A2R9STL8_9BACL</name>
<dbReference type="Gene3D" id="1.10.357.10">
    <property type="entry name" value="Tetracycline Repressor, domain 2"/>
    <property type="match status" value="1"/>
</dbReference>
<dbReference type="RefSeq" id="WP_006210342.1">
    <property type="nucleotide sequence ID" value="NZ_ADHJ01000025.1"/>
</dbReference>
<sequence length="181" mass="20761">MVKVDRRSLRSQESIKGAFIALLAEKSFDEITIQDIADKANVGRRTIYLHYLDKYDLLDRLIEEYISELRRLCQSSSDLSFVDAMRIWFEFFEQNYSFFATILASKGASSFRSGFIKLVSEELEGELDVAEGINKGFSKDIVRKFMVTATVGIIESYFTKEITDPIDVVAEQVGRLLERNL</sequence>
<dbReference type="PROSITE" id="PS50977">
    <property type="entry name" value="HTH_TETR_2"/>
    <property type="match status" value="1"/>
</dbReference>
<evidence type="ECO:0000256" key="1">
    <source>
        <dbReference type="ARBA" id="ARBA00023125"/>
    </source>
</evidence>
<dbReference type="AlphaFoldDB" id="A0A2R9STL8"/>
<dbReference type="InterPro" id="IPR039532">
    <property type="entry name" value="TetR_C_Firmicutes"/>
</dbReference>
<gene>
    <name evidence="4" type="ORF">PVOR_17639</name>
</gene>
<reference evidence="4 5" key="1">
    <citation type="journal article" date="2010" name="BMC Genomics">
        <title>Genome sequence of the pattern forming Paenibacillus vortex bacterium reveals potential for thriving in complex environments.</title>
        <authorList>
            <person name="Sirota-Madi A."/>
            <person name="Olender T."/>
            <person name="Helman Y."/>
            <person name="Ingham C."/>
            <person name="Brainis I."/>
            <person name="Roth D."/>
            <person name="Hagi E."/>
            <person name="Brodsky L."/>
            <person name="Leshkowitz D."/>
            <person name="Galatenko V."/>
            <person name="Nikolaev V."/>
            <person name="Mugasimangalam R.C."/>
            <person name="Bransburg-Zabary S."/>
            <person name="Gutnick D.L."/>
            <person name="Lancet D."/>
            <person name="Ben-Jacob E."/>
        </authorList>
    </citation>
    <scope>NUCLEOTIDE SEQUENCE [LARGE SCALE GENOMIC DNA]</scope>
    <source>
        <strain evidence="4 5">V453</strain>
    </source>
</reference>
<organism evidence="4 5">
    <name type="scientific">Paenibacillus vortex V453</name>
    <dbReference type="NCBI Taxonomy" id="715225"/>
    <lineage>
        <taxon>Bacteria</taxon>
        <taxon>Bacillati</taxon>
        <taxon>Bacillota</taxon>
        <taxon>Bacilli</taxon>
        <taxon>Bacillales</taxon>
        <taxon>Paenibacillaceae</taxon>
        <taxon>Paenibacillus</taxon>
    </lineage>
</organism>
<dbReference type="Pfam" id="PF00440">
    <property type="entry name" value="TetR_N"/>
    <property type="match status" value="1"/>
</dbReference>
<keyword evidence="5" id="KW-1185">Reference proteome</keyword>
<evidence type="ECO:0000256" key="2">
    <source>
        <dbReference type="PROSITE-ProRule" id="PRU00335"/>
    </source>
</evidence>
<keyword evidence="1 2" id="KW-0238">DNA-binding</keyword>
<proteinExistence type="predicted"/>
<dbReference type="SUPFAM" id="SSF46689">
    <property type="entry name" value="Homeodomain-like"/>
    <property type="match status" value="1"/>
</dbReference>
<feature type="DNA-binding region" description="H-T-H motif" evidence="2">
    <location>
        <begin position="32"/>
        <end position="51"/>
    </location>
</feature>
<evidence type="ECO:0000313" key="5">
    <source>
        <dbReference type="Proteomes" id="UP000003094"/>
    </source>
</evidence>
<feature type="domain" description="HTH tetR-type" evidence="3">
    <location>
        <begin position="9"/>
        <end position="69"/>
    </location>
</feature>
<dbReference type="InterPro" id="IPR050624">
    <property type="entry name" value="HTH-type_Tx_Regulator"/>
</dbReference>
<dbReference type="InterPro" id="IPR001647">
    <property type="entry name" value="HTH_TetR"/>
</dbReference>
<evidence type="ECO:0000259" key="3">
    <source>
        <dbReference type="PROSITE" id="PS50977"/>
    </source>
</evidence>
<dbReference type="PANTHER" id="PTHR43479">
    <property type="entry name" value="ACREF/ENVCD OPERON REPRESSOR-RELATED"/>
    <property type="match status" value="1"/>
</dbReference>
<dbReference type="InterPro" id="IPR009057">
    <property type="entry name" value="Homeodomain-like_sf"/>
</dbReference>